<dbReference type="OrthoDB" id="5870799at2759"/>
<gene>
    <name evidence="2" type="ORF">OESDEN_09699</name>
</gene>
<sequence>MCSITASIIILIFCTATTMTSPIIAPACVDLTAREEIRTVSAVDRTRLLAEYKRERRTLGPRRFATAIASKELCEIVKRIDKALAPQRMPYWDSRWDLRLPRPSDSVIFSENFFPKTRRRRAKEKLPRET</sequence>
<accession>A0A0B1T4Y0</accession>
<dbReference type="EMBL" id="KN552994">
    <property type="protein sequence ID" value="KHJ90460.1"/>
    <property type="molecule type" value="Genomic_DNA"/>
</dbReference>
<reference evidence="2 3" key="1">
    <citation type="submission" date="2014-03" db="EMBL/GenBank/DDBJ databases">
        <title>Draft genome of the hookworm Oesophagostomum dentatum.</title>
        <authorList>
            <person name="Mitreva M."/>
        </authorList>
    </citation>
    <scope>NUCLEOTIDE SEQUENCE [LARGE SCALE GENOMIC DNA]</scope>
    <source>
        <strain evidence="2 3">OD-Hann</strain>
    </source>
</reference>
<dbReference type="AlphaFoldDB" id="A0A0B1T4Y0"/>
<organism evidence="2 3">
    <name type="scientific">Oesophagostomum dentatum</name>
    <name type="common">Nodular worm</name>
    <dbReference type="NCBI Taxonomy" id="61180"/>
    <lineage>
        <taxon>Eukaryota</taxon>
        <taxon>Metazoa</taxon>
        <taxon>Ecdysozoa</taxon>
        <taxon>Nematoda</taxon>
        <taxon>Chromadorea</taxon>
        <taxon>Rhabditida</taxon>
        <taxon>Rhabditina</taxon>
        <taxon>Rhabditomorpha</taxon>
        <taxon>Strongyloidea</taxon>
        <taxon>Strongylidae</taxon>
        <taxon>Oesophagostomum</taxon>
    </lineage>
</organism>
<keyword evidence="1" id="KW-0732">Signal</keyword>
<feature type="signal peptide" evidence="1">
    <location>
        <begin position="1"/>
        <end position="20"/>
    </location>
</feature>
<proteinExistence type="predicted"/>
<evidence type="ECO:0000313" key="2">
    <source>
        <dbReference type="EMBL" id="KHJ90460.1"/>
    </source>
</evidence>
<keyword evidence="3" id="KW-1185">Reference proteome</keyword>
<protein>
    <submittedName>
        <fullName evidence="2">Uncharacterized protein</fullName>
    </submittedName>
</protein>
<feature type="chain" id="PRO_5002082979" evidence="1">
    <location>
        <begin position="21"/>
        <end position="130"/>
    </location>
</feature>
<evidence type="ECO:0000256" key="1">
    <source>
        <dbReference type="SAM" id="SignalP"/>
    </source>
</evidence>
<evidence type="ECO:0000313" key="3">
    <source>
        <dbReference type="Proteomes" id="UP000053660"/>
    </source>
</evidence>
<dbReference type="Proteomes" id="UP000053660">
    <property type="component" value="Unassembled WGS sequence"/>
</dbReference>
<name>A0A0B1T4Y0_OESDE</name>